<dbReference type="InterPro" id="IPR002018">
    <property type="entry name" value="CarbesteraseB"/>
</dbReference>
<accession>A0A387BKN2</accession>
<dbReference type="AlphaFoldDB" id="A0A387BKN2"/>
<dbReference type="Gene3D" id="3.40.50.1820">
    <property type="entry name" value="alpha/beta hydrolase"/>
    <property type="match status" value="1"/>
</dbReference>
<keyword evidence="3" id="KW-1185">Reference proteome</keyword>
<dbReference type="OrthoDB" id="3199405at2"/>
<name>A0A387BKN2_9MICO</name>
<dbReference type="Proteomes" id="UP000275069">
    <property type="component" value="Chromosome"/>
</dbReference>
<evidence type="ECO:0000313" key="3">
    <source>
        <dbReference type="Proteomes" id="UP000275069"/>
    </source>
</evidence>
<feature type="domain" description="Carboxylesterase type B" evidence="1">
    <location>
        <begin position="9"/>
        <end position="474"/>
    </location>
</feature>
<organism evidence="2 3">
    <name type="scientific">Gryllotalpicola protaetiae</name>
    <dbReference type="NCBI Taxonomy" id="2419771"/>
    <lineage>
        <taxon>Bacteria</taxon>
        <taxon>Bacillati</taxon>
        <taxon>Actinomycetota</taxon>
        <taxon>Actinomycetes</taxon>
        <taxon>Micrococcales</taxon>
        <taxon>Microbacteriaceae</taxon>
        <taxon>Gryllotalpicola</taxon>
    </lineage>
</organism>
<protein>
    <submittedName>
        <fullName evidence="2">Carboxylesterase/lipase family protein</fullName>
    </submittedName>
</protein>
<dbReference type="InterPro" id="IPR050309">
    <property type="entry name" value="Type-B_Carboxylest/Lipase"/>
</dbReference>
<dbReference type="KEGG" id="gry:D7I44_04660"/>
<dbReference type="PANTHER" id="PTHR11559">
    <property type="entry name" value="CARBOXYLESTERASE"/>
    <property type="match status" value="1"/>
</dbReference>
<dbReference type="SUPFAM" id="SSF53474">
    <property type="entry name" value="alpha/beta-Hydrolases"/>
    <property type="match status" value="1"/>
</dbReference>
<sequence length="507" mass="54939">MTTPPGPEPLLELRPGSVRGRRALTPYGAVDEFLGVRYAVAERFKPPCQPPRSSDVVEASNYGPACPQPPLAGKAPWTDEAECLNLNVWRPTSGAEGMPAMIWIHGGGFQFGSNAQPGTSGATLAARHGIAVVSLNYRLGVLGFLALDHLLGPEFQDSANLALLDIIAGIRWVRTHADALGIDTGNITVFGQSAGGAAVSTLLAMRSTEGLFRRAIIQSGTAERAQPLSEARARTAELLALLGLHDARADALLSMPVDELLRAQQELVAQRHLGRVGFQATIQPTIDGVWLEDLPFRCVKRGSHSATDVLVGTNLDEQTQVVPLDWSEERLAELPETLAQLVADDLGSEAQPDDYVKAVEAETGILPTGAQAMSAYLTDRHQRQPSNRLLDARRGSAGRTFSYLFTWRGSAGSTHSLEIPFVFDQLDHARLQSTLGGQPPQSLADEMSALWAAFARGEELQTARGESWRPYWPQRLTMVFDAPSHLESDPRGALRLFFRAQNVPRLA</sequence>
<evidence type="ECO:0000259" key="1">
    <source>
        <dbReference type="Pfam" id="PF00135"/>
    </source>
</evidence>
<dbReference type="InterPro" id="IPR029058">
    <property type="entry name" value="AB_hydrolase_fold"/>
</dbReference>
<dbReference type="Pfam" id="PF00135">
    <property type="entry name" value="COesterase"/>
    <property type="match status" value="1"/>
</dbReference>
<proteinExistence type="predicted"/>
<dbReference type="EMBL" id="CP032624">
    <property type="protein sequence ID" value="AYG02882.1"/>
    <property type="molecule type" value="Genomic_DNA"/>
</dbReference>
<reference evidence="2 3" key="1">
    <citation type="submission" date="2018-09" db="EMBL/GenBank/DDBJ databases">
        <title>Genome sequencing of strain 2DFW10M-5.</title>
        <authorList>
            <person name="Heo J."/>
            <person name="Kim S.-J."/>
            <person name="Kwon S.-W."/>
        </authorList>
    </citation>
    <scope>NUCLEOTIDE SEQUENCE [LARGE SCALE GENOMIC DNA]</scope>
    <source>
        <strain evidence="2 3">2DFW10M-5</strain>
    </source>
</reference>
<evidence type="ECO:0000313" key="2">
    <source>
        <dbReference type="EMBL" id="AYG02882.1"/>
    </source>
</evidence>
<dbReference type="RefSeq" id="WP_120788416.1">
    <property type="nucleotide sequence ID" value="NZ_CP032624.1"/>
</dbReference>
<gene>
    <name evidence="2" type="ORF">D7I44_04660</name>
</gene>